<dbReference type="EMBL" id="APOL01000019">
    <property type="protein sequence ID" value="ENU33936.1"/>
    <property type="molecule type" value="Genomic_DNA"/>
</dbReference>
<keyword evidence="1" id="KW-0175">Coiled coil</keyword>
<dbReference type="PATRIC" id="fig|1217671.3.peg.897"/>
<feature type="chain" id="PRO_5004130266" evidence="2">
    <location>
        <begin position="23"/>
        <end position="195"/>
    </location>
</feature>
<protein>
    <submittedName>
        <fullName evidence="3">Uncharacterized protein</fullName>
    </submittedName>
</protein>
<evidence type="ECO:0000313" key="3">
    <source>
        <dbReference type="EMBL" id="ENU33936.1"/>
    </source>
</evidence>
<dbReference type="HOGENOM" id="CLU_1458331_0_0_6"/>
<comment type="caution">
    <text evidence="3">The sequence shown here is derived from an EMBL/GenBank/DDBJ whole genome shotgun (WGS) entry which is preliminary data.</text>
</comment>
<keyword evidence="2" id="KW-0732">Signal</keyword>
<organism evidence="3 4">
    <name type="scientific">Acinetobacter parvus NIPH 1103</name>
    <dbReference type="NCBI Taxonomy" id="1217671"/>
    <lineage>
        <taxon>Bacteria</taxon>
        <taxon>Pseudomonadati</taxon>
        <taxon>Pseudomonadota</taxon>
        <taxon>Gammaproteobacteria</taxon>
        <taxon>Moraxellales</taxon>
        <taxon>Moraxellaceae</taxon>
        <taxon>Acinetobacter</taxon>
    </lineage>
</organism>
<evidence type="ECO:0000313" key="4">
    <source>
        <dbReference type="Proteomes" id="UP000018426"/>
    </source>
</evidence>
<dbReference type="RefSeq" id="WP_004677761.1">
    <property type="nucleotide sequence ID" value="NZ_KB849225.1"/>
</dbReference>
<dbReference type="AlphaFoldDB" id="N8Q5A2"/>
<proteinExistence type="predicted"/>
<dbReference type="Proteomes" id="UP000018426">
    <property type="component" value="Unassembled WGS sequence"/>
</dbReference>
<gene>
    <name evidence="3" type="ORF">F989_00908</name>
</gene>
<feature type="coiled-coil region" evidence="1">
    <location>
        <begin position="87"/>
        <end position="114"/>
    </location>
</feature>
<evidence type="ECO:0000256" key="1">
    <source>
        <dbReference type="SAM" id="Coils"/>
    </source>
</evidence>
<reference evidence="3 4" key="1">
    <citation type="submission" date="2013-02" db="EMBL/GenBank/DDBJ databases">
        <title>The Genome Sequence of Acinetobacter parvus NIPH 1103.</title>
        <authorList>
            <consortium name="The Broad Institute Genome Sequencing Platform"/>
            <consortium name="The Broad Institute Genome Sequencing Center for Infectious Disease"/>
            <person name="Cerqueira G."/>
            <person name="Feldgarden M."/>
            <person name="Courvalin P."/>
            <person name="Perichon B."/>
            <person name="Grillot-Courvalin C."/>
            <person name="Clermont D."/>
            <person name="Rocha E."/>
            <person name="Yoon E.-J."/>
            <person name="Nemec A."/>
            <person name="Walker B."/>
            <person name="Young S.K."/>
            <person name="Zeng Q."/>
            <person name="Gargeya S."/>
            <person name="Fitzgerald M."/>
            <person name="Haas B."/>
            <person name="Abouelleil A."/>
            <person name="Alvarado L."/>
            <person name="Arachchi H.M."/>
            <person name="Berlin A.M."/>
            <person name="Chapman S.B."/>
            <person name="Dewar J."/>
            <person name="Goldberg J."/>
            <person name="Griggs A."/>
            <person name="Gujja S."/>
            <person name="Hansen M."/>
            <person name="Howarth C."/>
            <person name="Imamovic A."/>
            <person name="Larimer J."/>
            <person name="McCowan C."/>
            <person name="Murphy C."/>
            <person name="Neiman D."/>
            <person name="Pearson M."/>
            <person name="Priest M."/>
            <person name="Roberts A."/>
            <person name="Saif S."/>
            <person name="Shea T."/>
            <person name="Sisk P."/>
            <person name="Sykes S."/>
            <person name="Wortman J."/>
            <person name="Nusbaum C."/>
            <person name="Birren B."/>
        </authorList>
    </citation>
    <scope>NUCLEOTIDE SEQUENCE [LARGE SCALE GENOMIC DNA]</scope>
    <source>
        <strain evidence="3 4">NIPH 1103</strain>
    </source>
</reference>
<name>N8Q5A2_9GAMM</name>
<feature type="signal peptide" evidence="2">
    <location>
        <begin position="1"/>
        <end position="22"/>
    </location>
</feature>
<evidence type="ECO:0000256" key="2">
    <source>
        <dbReference type="SAM" id="SignalP"/>
    </source>
</evidence>
<sequence length="195" mass="20225">MKRLSLSLATVALLSVSLTTQAGFLDDALKIAQALQSGDTGAALNQAANMATAQKQQAAPATAYVDTTPYSVAQLGAMDCAALAVSSAAAQREIKSLQAQAEQFDNLQTQAQQEAASSGNAKALGGLLSIAGNIMAQKDSSSASTLSTLGNNLSTTQSEAQLQTMNPDALLKAYKKHEADLENIKIYQKSKSCKI</sequence>
<accession>N8Q5A2</accession>